<proteinExistence type="predicted"/>
<dbReference type="RefSeq" id="WP_117910123.1">
    <property type="nucleotide sequence ID" value="NZ_QSFD01000010.1"/>
</dbReference>
<accession>A0A413R5Y7</accession>
<protein>
    <submittedName>
        <fullName evidence="1">Uncharacterized protein</fullName>
    </submittedName>
</protein>
<evidence type="ECO:0000313" key="1">
    <source>
        <dbReference type="EMBL" id="RHA17276.1"/>
    </source>
</evidence>
<dbReference type="EMBL" id="QSFD01000010">
    <property type="protein sequence ID" value="RHA17276.1"/>
    <property type="molecule type" value="Genomic_DNA"/>
</dbReference>
<reference evidence="1 2" key="1">
    <citation type="submission" date="2018-08" db="EMBL/GenBank/DDBJ databases">
        <title>A genome reference for cultivated species of the human gut microbiota.</title>
        <authorList>
            <person name="Zou Y."/>
            <person name="Xue W."/>
            <person name="Luo G."/>
        </authorList>
    </citation>
    <scope>NUCLEOTIDE SEQUENCE [LARGE SCALE GENOMIC DNA]</scope>
    <source>
        <strain evidence="1 2">AM44-11BH</strain>
    </source>
</reference>
<keyword evidence="2" id="KW-1185">Reference proteome</keyword>
<dbReference type="Proteomes" id="UP000284779">
    <property type="component" value="Unassembled WGS sequence"/>
</dbReference>
<sequence>MKHRKIKSEIAFYLQNFDQIEYREYVDRQTRDCCRIIEKESGNKQHTDYFLNYYVPKVKIYDILSNDGMTKLVNSLYKLSPQKYKVFNVLYRKPTILHKYDYVHMQKEHCFLGRLAEVQFIDSKYIKSIDITVTQMNDIYAFVEYDISFSIMLNEENRNQFIIDYLPQITDDDYFESFNIDGCHKLEIIYEMNQNYFEYICQHFVTSLFFSETGTKRKLLSIVYQIRKESIDIDKIYLGDNLCISYYNKDQNIILNRNYDSTKYVLLSGDNEVPKFDISEYVMKYGNIFYLRIMGESELTFFEKEYSKYVSGRKKIYFNREIIKLFKQVRSFSECQPLRGSEQDLMKDFDKNWILYKGNNKCRLKDYKYIKIEDYKKIYEEKYDYMEKMAEINYTKSNQVIAVISVIIAILAIICA</sequence>
<evidence type="ECO:0000313" key="2">
    <source>
        <dbReference type="Proteomes" id="UP000284779"/>
    </source>
</evidence>
<dbReference type="AlphaFoldDB" id="A0A413R5Y7"/>
<name>A0A413R5Y7_9FIRM</name>
<organism evidence="1 2">
    <name type="scientific">Eubacterium ventriosum</name>
    <dbReference type="NCBI Taxonomy" id="39496"/>
    <lineage>
        <taxon>Bacteria</taxon>
        <taxon>Bacillati</taxon>
        <taxon>Bacillota</taxon>
        <taxon>Clostridia</taxon>
        <taxon>Eubacteriales</taxon>
        <taxon>Eubacteriaceae</taxon>
        <taxon>Eubacterium</taxon>
    </lineage>
</organism>
<comment type="caution">
    <text evidence="1">The sequence shown here is derived from an EMBL/GenBank/DDBJ whole genome shotgun (WGS) entry which is preliminary data.</text>
</comment>
<gene>
    <name evidence="1" type="ORF">DW944_10130</name>
</gene>